<dbReference type="FunFam" id="1.10.3180.10:FF:000001">
    <property type="entry name" value="Ethylene insensitive 3-like 1"/>
    <property type="match status" value="1"/>
</dbReference>
<dbReference type="Proteomes" id="UP000075243">
    <property type="component" value="Chromosome 10"/>
</dbReference>
<protein>
    <submittedName>
        <fullName evidence="7">ETHYLENE INSENSITIVE 3-like 1 protein</fullName>
    </submittedName>
</protein>
<dbReference type="PANTHER" id="PTHR33305:SF11">
    <property type="entry name" value="PROTEIN ETHYLENE INSENSITIVE 3"/>
    <property type="match status" value="1"/>
</dbReference>
<feature type="region of interest" description="Disordered" evidence="5">
    <location>
        <begin position="335"/>
        <end position="412"/>
    </location>
</feature>
<dbReference type="SUPFAM" id="SSF116768">
    <property type="entry name" value="DNA-binding domain of EIN3-like"/>
    <property type="match status" value="1"/>
</dbReference>
<feature type="region of interest" description="Disordered" evidence="5">
    <location>
        <begin position="499"/>
        <end position="526"/>
    </location>
</feature>
<dbReference type="EMBL" id="CM003612">
    <property type="protein sequence ID" value="KYP59700.1"/>
    <property type="molecule type" value="Genomic_DNA"/>
</dbReference>
<keyword evidence="4" id="KW-0539">Nucleus</keyword>
<name>A0A151SY27_CAJCA</name>
<keyword evidence="3" id="KW-0936">Ethylene signaling pathway</keyword>
<organism evidence="7 8">
    <name type="scientific">Cajanus cajan</name>
    <name type="common">Pigeon pea</name>
    <name type="synonym">Cajanus indicus</name>
    <dbReference type="NCBI Taxonomy" id="3821"/>
    <lineage>
        <taxon>Eukaryota</taxon>
        <taxon>Viridiplantae</taxon>
        <taxon>Streptophyta</taxon>
        <taxon>Embryophyta</taxon>
        <taxon>Tracheophyta</taxon>
        <taxon>Spermatophyta</taxon>
        <taxon>Magnoliopsida</taxon>
        <taxon>eudicotyledons</taxon>
        <taxon>Gunneridae</taxon>
        <taxon>Pentapetalae</taxon>
        <taxon>rosids</taxon>
        <taxon>fabids</taxon>
        <taxon>Fabales</taxon>
        <taxon>Fabaceae</taxon>
        <taxon>Papilionoideae</taxon>
        <taxon>50 kb inversion clade</taxon>
        <taxon>NPAAA clade</taxon>
        <taxon>indigoferoid/millettioid clade</taxon>
        <taxon>Phaseoleae</taxon>
        <taxon>Cajanus</taxon>
    </lineage>
</organism>
<feature type="compositionally biased region" description="Low complexity" evidence="5">
    <location>
        <begin position="342"/>
        <end position="354"/>
    </location>
</feature>
<dbReference type="InterPro" id="IPR047091">
    <property type="entry name" value="EIN3-like_DNA-bd"/>
</dbReference>
<dbReference type="PANTHER" id="PTHR33305">
    <property type="entry name" value="ETHYLENE INSENSITIVE 3-LIKE 2 PROTEIN"/>
    <property type="match status" value="1"/>
</dbReference>
<sequence length="817" mass="89635">MAAGVAVFDPSSRNSEEETRVEEEEEEEKELTIEELETRMWRDRMLLRKLKDDRREREKGQTVEMLKKKAMTRAQDTVLKNMLKMMEVCDVRGFVYGIIPEKGKPVSGASDNLRAWWKDRVRFDRNGPAAMLRYEEESGFDEQINDSFSGDPSTHYALCDLPDTTLGSLLSCLMQHCDPPQRRYPLDKGLTPPWWPTGQETWWPELGFSVDPGPPPYKKPHDLKKVWKMCVLTAVIKHMSPDITRIKNIVRHSRTLQDKLTAKETAIWTAVVKREESIAKKLHPHLFPSSLPLRRANLFLETNGYGIEPSGARNFLGGQNNTTNNDILLASAGARNFFGGQNNPNPNPNLNHNPKPNPPPATNNVTNAGARNFLGSQNNPPPTTNVADDGARKFLGGQNNQSPTTNVANGGARSFVMGQNNPSPTTNVANGSARNFLEAQNNPSPTTNVANGSAGNFLEAQNNPSPTTKGSAKIFLAGNNNPPSTTSVANVGAKRFLGGQNSPPPTTNVAQGGARSFLGGQNNPLPTTNVVNGNNNNSMVAMNNGIVMPPDNGGNKRKAGAVQDITIPHEAYSCHNLQCPYHDETPFGFNDRNARNNHQLTCRYKGKSPVQVVVDESMSQIGSGNNPNIMPLGQPNHTAAPIVNQNQALSNGQPRHTATPGVNQNQTLPVGQPRHTTVAPSVNQIQKATINSDSHEEMNMGSGLMHNNMNVQQNKSTSAGNNLINVPLASQNQQVQNVQPHVDANLFGESVDRANGYKLESEVLNVPMQHASVSTPIDPPYEWDTYNPQSDASAFNYGFMDFPLLTTTGQDYLWLYN</sequence>
<dbReference type="InterPro" id="IPR006957">
    <property type="entry name" value="EIN3"/>
</dbReference>
<gene>
    <name evidence="7" type="ORF">KK1_015140</name>
</gene>
<evidence type="ECO:0000256" key="2">
    <source>
        <dbReference type="ARBA" id="ARBA00009416"/>
    </source>
</evidence>
<evidence type="ECO:0000313" key="8">
    <source>
        <dbReference type="Proteomes" id="UP000075243"/>
    </source>
</evidence>
<evidence type="ECO:0000256" key="5">
    <source>
        <dbReference type="SAM" id="MobiDB-lite"/>
    </source>
</evidence>
<evidence type="ECO:0000256" key="3">
    <source>
        <dbReference type="ARBA" id="ARBA00022745"/>
    </source>
</evidence>
<dbReference type="STRING" id="3821.A0A151SY27"/>
<dbReference type="Gramene" id="C.cajan_14707.t">
    <property type="protein sequence ID" value="C.cajan_14707.t"/>
    <property type="gene ID" value="C.cajan_14707"/>
</dbReference>
<comment type="similarity">
    <text evidence="2">Belongs to the EIN3 family.</text>
</comment>
<feature type="domain" description="Ethylene insensitive 3-like DNA-binding" evidence="6">
    <location>
        <begin position="34"/>
        <end position="276"/>
    </location>
</feature>
<feature type="compositionally biased region" description="Acidic residues" evidence="5">
    <location>
        <begin position="19"/>
        <end position="29"/>
    </location>
</feature>
<dbReference type="OMA" id="PHEAYSC"/>
<feature type="compositionally biased region" description="Polar residues" evidence="5">
    <location>
        <begin position="397"/>
        <end position="408"/>
    </location>
</feature>
<dbReference type="Gene3D" id="1.10.3180.10">
    <property type="entry name" value="DNA-binding domain of EIN3-like"/>
    <property type="match status" value="2"/>
</dbReference>
<proteinExistence type="inferred from homology"/>
<evidence type="ECO:0000256" key="1">
    <source>
        <dbReference type="ARBA" id="ARBA00004123"/>
    </source>
</evidence>
<comment type="subcellular location">
    <subcellularLocation>
        <location evidence="1">Nucleus</location>
    </subcellularLocation>
</comment>
<evidence type="ECO:0000259" key="6">
    <source>
        <dbReference type="Pfam" id="PF04873"/>
    </source>
</evidence>
<dbReference type="GO" id="GO:0003677">
    <property type="term" value="F:DNA binding"/>
    <property type="evidence" value="ECO:0007669"/>
    <property type="project" value="TreeGrafter"/>
</dbReference>
<evidence type="ECO:0000313" key="7">
    <source>
        <dbReference type="EMBL" id="KYP59700.1"/>
    </source>
</evidence>
<feature type="region of interest" description="Disordered" evidence="5">
    <location>
        <begin position="440"/>
        <end position="469"/>
    </location>
</feature>
<dbReference type="GO" id="GO:0009873">
    <property type="term" value="P:ethylene-activated signaling pathway"/>
    <property type="evidence" value="ECO:0007669"/>
    <property type="project" value="UniProtKB-KW"/>
</dbReference>
<evidence type="ECO:0000256" key="4">
    <source>
        <dbReference type="ARBA" id="ARBA00023242"/>
    </source>
</evidence>
<keyword evidence="8" id="KW-1185">Reference proteome</keyword>
<dbReference type="GO" id="GO:0003700">
    <property type="term" value="F:DNA-binding transcription factor activity"/>
    <property type="evidence" value="ECO:0007669"/>
    <property type="project" value="InterPro"/>
</dbReference>
<dbReference type="GO" id="GO:0005634">
    <property type="term" value="C:nucleus"/>
    <property type="evidence" value="ECO:0007669"/>
    <property type="project" value="UniProtKB-SubCell"/>
</dbReference>
<reference evidence="7 8" key="1">
    <citation type="journal article" date="2012" name="Nat. Biotechnol.">
        <title>Draft genome sequence of pigeonpea (Cajanus cajan), an orphan legume crop of resource-poor farmers.</title>
        <authorList>
            <person name="Varshney R.K."/>
            <person name="Chen W."/>
            <person name="Li Y."/>
            <person name="Bharti A.K."/>
            <person name="Saxena R.K."/>
            <person name="Schlueter J.A."/>
            <person name="Donoghue M.T."/>
            <person name="Azam S."/>
            <person name="Fan G."/>
            <person name="Whaley A.M."/>
            <person name="Farmer A.D."/>
            <person name="Sheridan J."/>
            <person name="Iwata A."/>
            <person name="Tuteja R."/>
            <person name="Penmetsa R.V."/>
            <person name="Wu W."/>
            <person name="Upadhyaya H.D."/>
            <person name="Yang S.P."/>
            <person name="Shah T."/>
            <person name="Saxena K.B."/>
            <person name="Michael T."/>
            <person name="McCombie W.R."/>
            <person name="Yang B."/>
            <person name="Zhang G."/>
            <person name="Yang H."/>
            <person name="Wang J."/>
            <person name="Spillane C."/>
            <person name="Cook D.R."/>
            <person name="May G.D."/>
            <person name="Xu X."/>
            <person name="Jackson S.A."/>
        </authorList>
    </citation>
    <scope>NUCLEOTIDE SEQUENCE [LARGE SCALE GENOMIC DNA]</scope>
    <source>
        <strain evidence="8">cv. Asha</strain>
    </source>
</reference>
<dbReference type="AlphaFoldDB" id="A0A151SY27"/>
<feature type="compositionally biased region" description="Polar residues" evidence="5">
    <location>
        <begin position="365"/>
        <end position="378"/>
    </location>
</feature>
<feature type="region of interest" description="Disordered" evidence="5">
    <location>
        <begin position="1"/>
        <end position="29"/>
    </location>
</feature>
<accession>A0A151SY27</accession>
<dbReference type="InterPro" id="IPR023278">
    <property type="entry name" value="Ethylene_insens-like_DNA-bd"/>
</dbReference>
<dbReference type="Pfam" id="PF04873">
    <property type="entry name" value="EIN3_DNA-bd"/>
    <property type="match status" value="1"/>
</dbReference>